<dbReference type="InterPro" id="IPR010992">
    <property type="entry name" value="IHF-like_DNA-bd_dom_sf"/>
</dbReference>
<proteinExistence type="predicted"/>
<evidence type="ECO:0000313" key="4">
    <source>
        <dbReference type="Proteomes" id="UP000704068"/>
    </source>
</evidence>
<evidence type="ECO:0000313" key="3">
    <source>
        <dbReference type="EMBL" id="MBF0970835.1"/>
    </source>
</evidence>
<evidence type="ECO:0000256" key="1">
    <source>
        <dbReference type="ARBA" id="ARBA00023125"/>
    </source>
</evidence>
<protein>
    <submittedName>
        <fullName evidence="3">HU family DNA-binding protein</fullName>
    </submittedName>
</protein>
<dbReference type="Proteomes" id="UP000704068">
    <property type="component" value="Unassembled WGS sequence"/>
</dbReference>
<organism evidence="3 4">
    <name type="scientific">Alloprevotella tannerae</name>
    <dbReference type="NCBI Taxonomy" id="76122"/>
    <lineage>
        <taxon>Bacteria</taxon>
        <taxon>Pseudomonadati</taxon>
        <taxon>Bacteroidota</taxon>
        <taxon>Bacteroidia</taxon>
        <taxon>Bacteroidales</taxon>
        <taxon>Prevotellaceae</taxon>
        <taxon>Alloprevotella</taxon>
    </lineage>
</organism>
<accession>A0A929RX05</accession>
<evidence type="ECO:0000259" key="2">
    <source>
        <dbReference type="Pfam" id="PF18291"/>
    </source>
</evidence>
<dbReference type="InterPro" id="IPR041607">
    <property type="entry name" value="HU-HIG"/>
</dbReference>
<comment type="caution">
    <text evidence="3">The sequence shown here is derived from an EMBL/GenBank/DDBJ whole genome shotgun (WGS) entry which is preliminary data.</text>
</comment>
<dbReference type="AlphaFoldDB" id="A0A929RX05"/>
<gene>
    <name evidence="3" type="ORF">HXK21_07330</name>
</gene>
<dbReference type="GO" id="GO:0003677">
    <property type="term" value="F:DNA binding"/>
    <property type="evidence" value="ECO:0007669"/>
    <property type="project" value="UniProtKB-KW"/>
</dbReference>
<dbReference type="EMBL" id="JABZGR010000025">
    <property type="protein sequence ID" value="MBF0970835.1"/>
    <property type="molecule type" value="Genomic_DNA"/>
</dbReference>
<dbReference type="RefSeq" id="WP_303764476.1">
    <property type="nucleotide sequence ID" value="NZ_JABZGR010000025.1"/>
</dbReference>
<name>A0A929RX05_9BACT</name>
<reference evidence="3" key="1">
    <citation type="submission" date="2020-04" db="EMBL/GenBank/DDBJ databases">
        <title>Deep metagenomics examines the oral microbiome during advanced dental caries in children, revealing novel taxa and co-occurrences with host molecules.</title>
        <authorList>
            <person name="Baker J.L."/>
            <person name="Morton J.T."/>
            <person name="Dinis M."/>
            <person name="Alvarez R."/>
            <person name="Tran N.C."/>
            <person name="Knight R."/>
            <person name="Edlund A."/>
        </authorList>
    </citation>
    <scope>NUCLEOTIDE SEQUENCE</scope>
    <source>
        <strain evidence="3">JCVI_34_bin.1</strain>
    </source>
</reference>
<keyword evidence="1 3" id="KW-0238">DNA-binding</keyword>
<dbReference type="Gene3D" id="4.10.520.10">
    <property type="entry name" value="IHF-like DNA-binding proteins"/>
    <property type="match status" value="1"/>
</dbReference>
<dbReference type="Pfam" id="PF18291">
    <property type="entry name" value="HU-HIG"/>
    <property type="match status" value="1"/>
</dbReference>
<feature type="domain" description="HU" evidence="2">
    <location>
        <begin position="1"/>
        <end position="124"/>
    </location>
</feature>
<dbReference type="SUPFAM" id="SSF47729">
    <property type="entry name" value="IHF-like DNA-binding proteins"/>
    <property type="match status" value="1"/>
</dbReference>
<sequence length="200" mass="22162">MTVSYKLLKTKGRVANDAKMRVVVDSYDTAEMDRMGQHIEKASSLTSADLTGALDALRSEMVDQLGNGYRVHLPGLGYFSLAVKGEVCEDPKTGHFRLRNPHVRTVKFRPEKELLKALHGIDFENATYRRTPYAAPQPAEVAAALDQLFSASAFILVRDLRAALHLSRPVAYRLVQALEAAGKVRNVGTSRQKILVKGER</sequence>